<organism evidence="5 6">
    <name type="scientific">Streptomyces coacervatus</name>
    <dbReference type="NCBI Taxonomy" id="647381"/>
    <lineage>
        <taxon>Bacteria</taxon>
        <taxon>Bacillati</taxon>
        <taxon>Actinomycetota</taxon>
        <taxon>Actinomycetes</taxon>
        <taxon>Kitasatosporales</taxon>
        <taxon>Streptomycetaceae</taxon>
        <taxon>Streptomyces</taxon>
    </lineage>
</organism>
<evidence type="ECO:0000256" key="3">
    <source>
        <dbReference type="SAM" id="MobiDB-lite"/>
    </source>
</evidence>
<dbReference type="InterPro" id="IPR000873">
    <property type="entry name" value="AMP-dep_synth/lig_dom"/>
</dbReference>
<evidence type="ECO:0000259" key="4">
    <source>
        <dbReference type="Pfam" id="PF00501"/>
    </source>
</evidence>
<keyword evidence="2 5" id="KW-0436">Ligase</keyword>
<reference evidence="6" key="1">
    <citation type="journal article" date="2019" name="Int. J. Syst. Evol. Microbiol.">
        <title>The Global Catalogue of Microorganisms (GCM) 10K type strain sequencing project: providing services to taxonomists for standard genome sequencing and annotation.</title>
        <authorList>
            <consortium name="The Broad Institute Genomics Platform"/>
            <consortium name="The Broad Institute Genome Sequencing Center for Infectious Disease"/>
            <person name="Wu L."/>
            <person name="Ma J."/>
        </authorList>
    </citation>
    <scope>NUCLEOTIDE SEQUENCE [LARGE SCALE GENOMIC DNA]</scope>
    <source>
        <strain evidence="6">JCM 17138</strain>
    </source>
</reference>
<protein>
    <submittedName>
        <fullName evidence="5">Fatty acyl-AMP ligase</fullName>
    </submittedName>
</protein>
<evidence type="ECO:0000313" key="5">
    <source>
        <dbReference type="EMBL" id="GAA3824570.1"/>
    </source>
</evidence>
<evidence type="ECO:0000313" key="6">
    <source>
        <dbReference type="Proteomes" id="UP001501009"/>
    </source>
</evidence>
<name>A0ABP7IQQ0_9ACTN</name>
<feature type="region of interest" description="Disordered" evidence="3">
    <location>
        <begin position="572"/>
        <end position="606"/>
    </location>
</feature>
<dbReference type="InterPro" id="IPR045851">
    <property type="entry name" value="AMP-bd_C_sf"/>
</dbReference>
<feature type="domain" description="AMP-dependent synthetase/ligase" evidence="4">
    <location>
        <begin position="21"/>
        <end position="418"/>
    </location>
</feature>
<dbReference type="Gene3D" id="3.40.50.12780">
    <property type="entry name" value="N-terminal domain of ligase-like"/>
    <property type="match status" value="1"/>
</dbReference>
<dbReference type="Pfam" id="PF00501">
    <property type="entry name" value="AMP-binding"/>
    <property type="match status" value="1"/>
</dbReference>
<keyword evidence="6" id="KW-1185">Reference proteome</keyword>
<dbReference type="EMBL" id="BAABDE010000025">
    <property type="protein sequence ID" value="GAA3824570.1"/>
    <property type="molecule type" value="Genomic_DNA"/>
</dbReference>
<dbReference type="GO" id="GO:0016874">
    <property type="term" value="F:ligase activity"/>
    <property type="evidence" value="ECO:0007669"/>
    <property type="project" value="UniProtKB-KW"/>
</dbReference>
<dbReference type="CDD" id="cd05931">
    <property type="entry name" value="FAAL"/>
    <property type="match status" value="1"/>
</dbReference>
<dbReference type="PROSITE" id="PS00455">
    <property type="entry name" value="AMP_BINDING"/>
    <property type="match status" value="1"/>
</dbReference>
<dbReference type="Gene3D" id="3.30.300.30">
    <property type="match status" value="1"/>
</dbReference>
<evidence type="ECO:0000256" key="1">
    <source>
        <dbReference type="ARBA" id="ARBA00006432"/>
    </source>
</evidence>
<dbReference type="SUPFAM" id="SSF56801">
    <property type="entry name" value="Acetyl-CoA synthetase-like"/>
    <property type="match status" value="1"/>
</dbReference>
<dbReference type="PANTHER" id="PTHR22754:SF32">
    <property type="entry name" value="DISCO-INTERACTING PROTEIN 2"/>
    <property type="match status" value="1"/>
</dbReference>
<dbReference type="Proteomes" id="UP001501009">
    <property type="component" value="Unassembled WGS sequence"/>
</dbReference>
<proteinExistence type="inferred from homology"/>
<dbReference type="PANTHER" id="PTHR22754">
    <property type="entry name" value="DISCO-INTERACTING PROTEIN 2 DIP2 -RELATED"/>
    <property type="match status" value="1"/>
</dbReference>
<comment type="caution">
    <text evidence="5">The sequence shown here is derived from an EMBL/GenBank/DDBJ whole genome shotgun (WGS) entry which is preliminary data.</text>
</comment>
<dbReference type="InterPro" id="IPR040097">
    <property type="entry name" value="FAAL/FAAC"/>
</dbReference>
<dbReference type="InterPro" id="IPR020845">
    <property type="entry name" value="AMP-binding_CS"/>
</dbReference>
<gene>
    <name evidence="5" type="ORF">GCM10022403_067490</name>
</gene>
<comment type="similarity">
    <text evidence="1">Belongs to the ATP-dependent AMP-binding enzyme family.</text>
</comment>
<dbReference type="RefSeq" id="WP_275773077.1">
    <property type="nucleotide sequence ID" value="NZ_BAABDE010000025.1"/>
</dbReference>
<accession>A0ABP7IQQ0</accession>
<evidence type="ECO:0000256" key="2">
    <source>
        <dbReference type="ARBA" id="ARBA00022598"/>
    </source>
</evidence>
<sequence>MSAPTTPDAISGTLPVLVASHARTAGSRIALTFLPDPRDEEARADLTYAELDRAARRIGERLCALGAAGRPVLLLHGPGLEFAKSLLGCLYAGAVAVPAPMPGRQRRDQQRLAGIVHDCGTSLVVTDASGQAEVRQWIAAEGLSLGCEVTDSVPAGDPDWSPRPVAADDLALLQYTSGSTSDPKGVMVSHDHLVHNARDIAATLGSDAGTRFGGWLPHYHDLGLMGMLLQPLFHGGSSVFMAPVSFVKRPLSWLEMIDRHDIHFSGSPDFGYALCVSRLTDAQISGLDLSRWRVAVNGAEPVRARTIADFTRRLAPAGLRPETMLPCYGMAEATLIVTGDRPDRVPVTVPVLTDALQRGELVPAPHDEERCGVRELVGSGPVGGRDLLVVDPAAGTALPDGRTGEIWVRARNVAGGYWARPEATAGTFGATTADGRSGYLRTGDIGVVHEGELFVTGRLKDVLVVKGRNLNPQEIEDVTGAVHPALTRGAAAAFCDEDERVVVVQEIRPHGLGPGELADIADRAALGLAREFGIGGARILLARPGTVLRTTSGKIRRSAMRDLHAAGELRTLQPAPVPRQTTSASPRRAAGAPFVPAGALVDGPRP</sequence>
<dbReference type="InterPro" id="IPR042099">
    <property type="entry name" value="ANL_N_sf"/>
</dbReference>